<organism evidence="2">
    <name type="scientific">bioreactor metagenome</name>
    <dbReference type="NCBI Taxonomy" id="1076179"/>
    <lineage>
        <taxon>unclassified sequences</taxon>
        <taxon>metagenomes</taxon>
        <taxon>ecological metagenomes</taxon>
    </lineage>
</organism>
<accession>A0A645F904</accession>
<gene>
    <name evidence="2" type="ORF">SDC9_158004</name>
</gene>
<sequence length="213" mass="24028">MERRLDAPHRRLHRAPPGRQVEAADAHLRQSQPAADRRLLRALHLRLRPSAIRQGKQGRTHRAPAQPDHRPAHGEDRMGPELGRNSWRRVFQAKCRRELRRCAKGHLRPVREHLHDVPAAPVRALPEPGVRGIVPVGLDLQARGRRHRADRPGQVPRLAHVRVGLPLQEDLLQLAKWQGREVHLLLSAHRGGPADRLLGNLCGPHPLSGRDAL</sequence>
<evidence type="ECO:0000256" key="1">
    <source>
        <dbReference type="SAM" id="MobiDB-lite"/>
    </source>
</evidence>
<protein>
    <submittedName>
        <fullName evidence="2">Uncharacterized protein</fullName>
    </submittedName>
</protein>
<feature type="compositionally biased region" description="Basic and acidic residues" evidence="1">
    <location>
        <begin position="67"/>
        <end position="79"/>
    </location>
</feature>
<proteinExistence type="predicted"/>
<feature type="region of interest" description="Disordered" evidence="1">
    <location>
        <begin position="1"/>
        <end position="33"/>
    </location>
</feature>
<name>A0A645F904_9ZZZZ</name>
<dbReference type="AlphaFoldDB" id="A0A645F904"/>
<reference evidence="2" key="1">
    <citation type="submission" date="2019-08" db="EMBL/GenBank/DDBJ databases">
        <authorList>
            <person name="Kucharzyk K."/>
            <person name="Murdoch R.W."/>
            <person name="Higgins S."/>
            <person name="Loffler F."/>
        </authorList>
    </citation>
    <scope>NUCLEOTIDE SEQUENCE</scope>
</reference>
<dbReference type="EMBL" id="VSSQ01056872">
    <property type="protein sequence ID" value="MPN10707.1"/>
    <property type="molecule type" value="Genomic_DNA"/>
</dbReference>
<feature type="region of interest" description="Disordered" evidence="1">
    <location>
        <begin position="48"/>
        <end position="85"/>
    </location>
</feature>
<comment type="caution">
    <text evidence="2">The sequence shown here is derived from an EMBL/GenBank/DDBJ whole genome shotgun (WGS) entry which is preliminary data.</text>
</comment>
<evidence type="ECO:0000313" key="2">
    <source>
        <dbReference type="EMBL" id="MPN10707.1"/>
    </source>
</evidence>